<proteinExistence type="predicted"/>
<dbReference type="InterPro" id="IPR027372">
    <property type="entry name" value="Phytase-like_dom"/>
</dbReference>
<organism evidence="3">
    <name type="scientific">Thiolapillus brandeum</name>
    <dbReference type="NCBI Taxonomy" id="1076588"/>
    <lineage>
        <taxon>Bacteria</taxon>
        <taxon>Pseudomonadati</taxon>
        <taxon>Pseudomonadota</taxon>
        <taxon>Gammaproteobacteria</taxon>
        <taxon>Chromatiales</taxon>
        <taxon>Sedimenticolaceae</taxon>
        <taxon>Thiolapillus</taxon>
    </lineage>
</organism>
<dbReference type="EMBL" id="DRCV01000034">
    <property type="protein sequence ID" value="HDK37530.1"/>
    <property type="molecule type" value="Genomic_DNA"/>
</dbReference>
<sequence>MPAVSAIFLTLVMFLMAGCNSLGTSSGFSISCQRIDADIAWGALSGLTADISKKKVLYAVHDHNLPDPEILVLSISGTQAVITRSIPVRKDGAVPAYDLEGITHRLNGGFWLASEGKPGRQLPNLLIRTDEAGQVQEEVSLPPSVAQYRVKSGLEGIASTGTGNKERVTVVFQRRWKDDPAGRVKIGQYWPAGGEWRFYLYPLDAPKGTGLSAITALDNNRFAMLERDDKPFFKAGTKAVYEVTLPHQPGQEQPYPLIGKTRLVDVLSAYN</sequence>
<feature type="domain" description="Phytase-like" evidence="2">
    <location>
        <begin position="40"/>
        <end position="267"/>
    </location>
</feature>
<feature type="non-terminal residue" evidence="3">
    <location>
        <position position="271"/>
    </location>
</feature>
<feature type="chain" id="PRO_5032947543" evidence="1">
    <location>
        <begin position="18"/>
        <end position="271"/>
    </location>
</feature>
<comment type="caution">
    <text evidence="3">The sequence shown here is derived from an EMBL/GenBank/DDBJ whole genome shotgun (WGS) entry which is preliminary data.</text>
</comment>
<name>A0A831JWA6_9GAMM</name>
<keyword evidence="1" id="KW-0732">Signal</keyword>
<dbReference type="AlphaFoldDB" id="A0A831JWA6"/>
<reference evidence="3" key="1">
    <citation type="journal article" date="2020" name="mSystems">
        <title>Genome- and Community-Level Interaction Insights into Carbon Utilization and Element Cycling Functions of Hydrothermarchaeota in Hydrothermal Sediment.</title>
        <authorList>
            <person name="Zhou Z."/>
            <person name="Liu Y."/>
            <person name="Xu W."/>
            <person name="Pan J."/>
            <person name="Luo Z.H."/>
            <person name="Li M."/>
        </authorList>
    </citation>
    <scope>NUCLEOTIDE SEQUENCE [LARGE SCALE GENOMIC DNA]</scope>
    <source>
        <strain evidence="3">HyVt-26</strain>
    </source>
</reference>
<accession>A0A831JWA6</accession>
<protein>
    <submittedName>
        <fullName evidence="3">Esterase-like activity of phytase family protein</fullName>
    </submittedName>
</protein>
<dbReference type="Proteomes" id="UP000885822">
    <property type="component" value="Unassembled WGS sequence"/>
</dbReference>
<evidence type="ECO:0000256" key="1">
    <source>
        <dbReference type="SAM" id="SignalP"/>
    </source>
</evidence>
<evidence type="ECO:0000313" key="3">
    <source>
        <dbReference type="EMBL" id="HDK37530.1"/>
    </source>
</evidence>
<evidence type="ECO:0000259" key="2">
    <source>
        <dbReference type="Pfam" id="PF13449"/>
    </source>
</evidence>
<gene>
    <name evidence="3" type="ORF">ENG92_00735</name>
</gene>
<dbReference type="Pfam" id="PF13449">
    <property type="entry name" value="Phytase-like"/>
    <property type="match status" value="1"/>
</dbReference>
<feature type="signal peptide" evidence="1">
    <location>
        <begin position="1"/>
        <end position="17"/>
    </location>
</feature>